<keyword evidence="3" id="KW-1185">Reference proteome</keyword>
<evidence type="ECO:0000313" key="2">
    <source>
        <dbReference type="EMBL" id="CAG4973378.1"/>
    </source>
</evidence>
<feature type="compositionally biased region" description="Polar residues" evidence="1">
    <location>
        <begin position="1"/>
        <end position="15"/>
    </location>
</feature>
<evidence type="ECO:0000313" key="3">
    <source>
        <dbReference type="Proteomes" id="UP000680116"/>
    </source>
</evidence>
<gene>
    <name evidence="2" type="ORF">LYB30171_01440</name>
</gene>
<dbReference type="Proteomes" id="UP000680116">
    <property type="component" value="Chromosome"/>
</dbReference>
<sequence>MNANLPRTENTTSAEPQDAEERKRHENENQDEALEETFPASDPVSPFIPAKTPD</sequence>
<protein>
    <submittedName>
        <fullName evidence="2">Uncharacterized protein</fullName>
    </submittedName>
</protein>
<proteinExistence type="predicted"/>
<feature type="compositionally biased region" description="Basic and acidic residues" evidence="1">
    <location>
        <begin position="19"/>
        <end position="28"/>
    </location>
</feature>
<name>A0ABM8UFH4_9GAMM</name>
<reference evidence="2 3" key="1">
    <citation type="submission" date="2021-04" db="EMBL/GenBank/DDBJ databases">
        <authorList>
            <person name="Rodrigo-Torres L."/>
            <person name="Arahal R. D."/>
            <person name="Lucena T."/>
        </authorList>
    </citation>
    <scope>NUCLEOTIDE SEQUENCE [LARGE SCALE GENOMIC DNA]</scope>
    <source>
        <strain evidence="2 3">CECT 30171</strain>
    </source>
</reference>
<dbReference type="EMBL" id="OU015430">
    <property type="protein sequence ID" value="CAG4973378.1"/>
    <property type="molecule type" value="Genomic_DNA"/>
</dbReference>
<organism evidence="2 3">
    <name type="scientific">Novilysobacter luteus</name>
    <dbReference type="NCBI Taxonomy" id="2822368"/>
    <lineage>
        <taxon>Bacteria</taxon>
        <taxon>Pseudomonadati</taxon>
        <taxon>Pseudomonadota</taxon>
        <taxon>Gammaproteobacteria</taxon>
        <taxon>Lysobacterales</taxon>
        <taxon>Lysobacteraceae</taxon>
        <taxon>Novilysobacter</taxon>
    </lineage>
</organism>
<evidence type="ECO:0000256" key="1">
    <source>
        <dbReference type="SAM" id="MobiDB-lite"/>
    </source>
</evidence>
<feature type="region of interest" description="Disordered" evidence="1">
    <location>
        <begin position="1"/>
        <end position="54"/>
    </location>
</feature>
<dbReference type="RefSeq" id="WP_215218054.1">
    <property type="nucleotide sequence ID" value="NZ_OU015430.1"/>
</dbReference>
<accession>A0ABM8UFH4</accession>